<gene>
    <name evidence="3" type="primary">rsbRA_8</name>
    <name evidence="3" type="ORF">ENSA7_40570</name>
</gene>
<evidence type="ECO:0000256" key="1">
    <source>
        <dbReference type="SAM" id="Coils"/>
    </source>
</evidence>
<comment type="caution">
    <text evidence="3">The sequence shown here is derived from an EMBL/GenBank/DDBJ whole genome shotgun (WGS) entry which is preliminary data.</text>
</comment>
<dbReference type="EMBL" id="PVNL01000079">
    <property type="protein sequence ID" value="PRQ06209.1"/>
    <property type="molecule type" value="Genomic_DNA"/>
</dbReference>
<keyword evidence="1" id="KW-0175">Coiled coil</keyword>
<name>A0A2S9YM92_9BACT</name>
<dbReference type="Pfam" id="PF01740">
    <property type="entry name" value="STAS"/>
    <property type="match status" value="1"/>
</dbReference>
<dbReference type="SUPFAM" id="SSF52091">
    <property type="entry name" value="SpoIIaa-like"/>
    <property type="match status" value="1"/>
</dbReference>
<dbReference type="InterPro" id="IPR002645">
    <property type="entry name" value="STAS_dom"/>
</dbReference>
<dbReference type="InterPro" id="IPR036513">
    <property type="entry name" value="STAS_dom_sf"/>
</dbReference>
<dbReference type="InterPro" id="IPR051932">
    <property type="entry name" value="Bact_StressResp_Reg"/>
</dbReference>
<accession>A0A2S9YM92</accession>
<evidence type="ECO:0000259" key="2">
    <source>
        <dbReference type="PROSITE" id="PS50801"/>
    </source>
</evidence>
<reference evidence="3 4" key="1">
    <citation type="submission" date="2018-03" db="EMBL/GenBank/DDBJ databases">
        <title>Draft Genome Sequences of the Obligatory Marine Myxobacteria Enhygromyxa salina SWB007.</title>
        <authorList>
            <person name="Poehlein A."/>
            <person name="Moghaddam J.A."/>
            <person name="Harms H."/>
            <person name="Alanjari M."/>
            <person name="Koenig G.M."/>
            <person name="Daniel R."/>
            <person name="Schaeberle T.F."/>
        </authorList>
    </citation>
    <scope>NUCLEOTIDE SEQUENCE [LARGE SCALE GENOMIC DNA]</scope>
    <source>
        <strain evidence="3 4">SWB007</strain>
    </source>
</reference>
<evidence type="ECO:0000313" key="4">
    <source>
        <dbReference type="Proteomes" id="UP000238823"/>
    </source>
</evidence>
<dbReference type="PANTHER" id="PTHR33745">
    <property type="entry name" value="RSBT ANTAGONIST PROTEIN RSBS-RELATED"/>
    <property type="match status" value="1"/>
</dbReference>
<protein>
    <submittedName>
        <fullName evidence="3">RsbT co-antagonist protein RsbRA</fullName>
    </submittedName>
</protein>
<dbReference type="PANTHER" id="PTHR33745:SF1">
    <property type="entry name" value="RSBT ANTAGONIST PROTEIN RSBS"/>
    <property type="match status" value="1"/>
</dbReference>
<dbReference type="Proteomes" id="UP000238823">
    <property type="component" value="Unassembled WGS sequence"/>
</dbReference>
<dbReference type="PROSITE" id="PS50801">
    <property type="entry name" value="STAS"/>
    <property type="match status" value="1"/>
</dbReference>
<dbReference type="AlphaFoldDB" id="A0A2S9YM92"/>
<feature type="domain" description="STAS" evidence="2">
    <location>
        <begin position="254"/>
        <end position="365"/>
    </location>
</feature>
<sequence length="383" mass="41928">MSAATGNPNEFEIDGVRYTWDRERDLMLMNDMPVAALLVESTLAGMMWGVERMVGRERFELAMQAAGRSSIEGEWLTFISQMPAPEVGVAVLGSLTPLGGLGRWQVVEFDHARKFAVFRVTAGFEPIYQKSLGVEWGSSFLAGKFAGYCTKAFGTHCWAEQTRFNVRGDEFDEFEVRPSDRSVEDRLDAMLFTAESSAVDLAAALERLRREVEERSAVEARLREEAEVRRRVEDELRGKLETIERQAEDIRALSTPILQVWTGVLTVPVIGRLDSQRAEALTEALLTAVVDRRARTAILDLTGAEALDAAALNSLLRLARTVSLLGARCMVSGMSPQAARIAVDLGIDLSGLAAHATLEAALHAAIRAMENASGAGGQVTKDR</sequence>
<dbReference type="RefSeq" id="WP_181233941.1">
    <property type="nucleotide sequence ID" value="NZ_PVNL01000079.1"/>
</dbReference>
<dbReference type="Gene3D" id="3.30.750.24">
    <property type="entry name" value="STAS domain"/>
    <property type="match status" value="1"/>
</dbReference>
<dbReference type="CDD" id="cd07041">
    <property type="entry name" value="STAS_RsbR_RsbS_like"/>
    <property type="match status" value="1"/>
</dbReference>
<feature type="coiled-coil region" evidence="1">
    <location>
        <begin position="201"/>
        <end position="253"/>
    </location>
</feature>
<organism evidence="3 4">
    <name type="scientific">Enhygromyxa salina</name>
    <dbReference type="NCBI Taxonomy" id="215803"/>
    <lineage>
        <taxon>Bacteria</taxon>
        <taxon>Pseudomonadati</taxon>
        <taxon>Myxococcota</taxon>
        <taxon>Polyangia</taxon>
        <taxon>Nannocystales</taxon>
        <taxon>Nannocystaceae</taxon>
        <taxon>Enhygromyxa</taxon>
    </lineage>
</organism>
<proteinExistence type="predicted"/>
<evidence type="ECO:0000313" key="3">
    <source>
        <dbReference type="EMBL" id="PRQ06209.1"/>
    </source>
</evidence>